<dbReference type="GO" id="GO:0015499">
    <property type="term" value="F:formate transmembrane transporter activity"/>
    <property type="evidence" value="ECO:0007669"/>
    <property type="project" value="TreeGrafter"/>
</dbReference>
<keyword evidence="2" id="KW-1133">Transmembrane helix</keyword>
<dbReference type="GO" id="GO:0005886">
    <property type="term" value="C:plasma membrane"/>
    <property type="evidence" value="ECO:0007669"/>
    <property type="project" value="TreeGrafter"/>
</dbReference>
<dbReference type="PANTHER" id="PTHR30520:SF6">
    <property type="entry name" value="FORMATE_NITRATE FAMILY TRANSPORTER (EUROFUNG)"/>
    <property type="match status" value="1"/>
</dbReference>
<evidence type="ECO:0000256" key="2">
    <source>
        <dbReference type="SAM" id="Phobius"/>
    </source>
</evidence>
<evidence type="ECO:0000313" key="3">
    <source>
        <dbReference type="EMBL" id="MBV4359305.1"/>
    </source>
</evidence>
<keyword evidence="2" id="KW-0812">Transmembrane</keyword>
<comment type="similarity">
    <text evidence="1">Belongs to the FNT transporter (TC 1.A.16) family.</text>
</comment>
<reference evidence="3" key="1">
    <citation type="submission" date="2021-06" db="EMBL/GenBank/DDBJ databases">
        <authorList>
            <person name="Huq M.A."/>
        </authorList>
    </citation>
    <scope>NUCLEOTIDE SEQUENCE</scope>
    <source>
        <strain evidence="3">MAH-26</strain>
    </source>
</reference>
<feature type="transmembrane region" description="Helical" evidence="2">
    <location>
        <begin position="30"/>
        <end position="51"/>
    </location>
</feature>
<dbReference type="PANTHER" id="PTHR30520">
    <property type="entry name" value="FORMATE TRANSPORTER-RELATED"/>
    <property type="match status" value="1"/>
</dbReference>
<keyword evidence="2" id="KW-0472">Membrane</keyword>
<keyword evidence="4" id="KW-1185">Reference proteome</keyword>
<feature type="transmembrane region" description="Helical" evidence="2">
    <location>
        <begin position="157"/>
        <end position="177"/>
    </location>
</feature>
<accession>A0A9E2SFH9</accession>
<proteinExistence type="inferred from homology"/>
<dbReference type="Pfam" id="PF01226">
    <property type="entry name" value="Form_Nir_trans"/>
    <property type="match status" value="1"/>
</dbReference>
<dbReference type="EMBL" id="JAHSPG010000015">
    <property type="protein sequence ID" value="MBV4359305.1"/>
    <property type="molecule type" value="Genomic_DNA"/>
</dbReference>
<dbReference type="Proteomes" id="UP000812270">
    <property type="component" value="Unassembled WGS sequence"/>
</dbReference>
<organism evidence="3 4">
    <name type="scientific">Pinibacter aurantiacus</name>
    <dbReference type="NCBI Taxonomy" id="2851599"/>
    <lineage>
        <taxon>Bacteria</taxon>
        <taxon>Pseudomonadati</taxon>
        <taxon>Bacteroidota</taxon>
        <taxon>Chitinophagia</taxon>
        <taxon>Chitinophagales</taxon>
        <taxon>Chitinophagaceae</taxon>
        <taxon>Pinibacter</taxon>
    </lineage>
</organism>
<name>A0A9E2SFH9_9BACT</name>
<comment type="caution">
    <text evidence="3">The sequence shown here is derived from an EMBL/GenBank/DDBJ whole genome shotgun (WGS) entry which is preliminary data.</text>
</comment>
<dbReference type="InterPro" id="IPR000292">
    <property type="entry name" value="For/NO2_transpt"/>
</dbReference>
<evidence type="ECO:0000313" key="4">
    <source>
        <dbReference type="Proteomes" id="UP000812270"/>
    </source>
</evidence>
<feature type="transmembrane region" description="Helical" evidence="2">
    <location>
        <begin position="250"/>
        <end position="274"/>
    </location>
</feature>
<feature type="transmembrane region" description="Helical" evidence="2">
    <location>
        <begin position="63"/>
        <end position="86"/>
    </location>
</feature>
<gene>
    <name evidence="3" type="ORF">KTO63_19205</name>
</gene>
<feature type="transmembrane region" description="Helical" evidence="2">
    <location>
        <begin position="107"/>
        <end position="129"/>
    </location>
</feature>
<dbReference type="AlphaFoldDB" id="A0A9E2SFH9"/>
<feature type="transmembrane region" description="Helical" evidence="2">
    <location>
        <begin position="189"/>
        <end position="211"/>
    </location>
</feature>
<sequence>MDLGYNTPAQVIDYVVETGHKKSTLPAIKMLLLGIMAGIFLSLAAHATVIVTHNVPYLGFARLISGLIFPVGLVLILLSGCELFTGNTLIMVSCLQKKASWKNYAKSLFFVYIGNLIGSLLVVVCLYCYNHDCHTDNLVSAYNIKVAATKSSMTPSAALISSTFANLLVCMGVWFCYTAKDVAGKILGIFYPIFLFIVLGLEHVVANMYYIPMGLLAKTNSAYLQAAKDMGVSAEKLCNLTVSNAIINNIIPATIGNLVGGALMVGAFYWWMFLKNDQKSVKSKHDCY</sequence>
<protein>
    <submittedName>
        <fullName evidence="3">Formate/nitrite transporter family protein</fullName>
    </submittedName>
</protein>
<dbReference type="RefSeq" id="WP_217793365.1">
    <property type="nucleotide sequence ID" value="NZ_JAHSPG010000015.1"/>
</dbReference>
<evidence type="ECO:0000256" key="1">
    <source>
        <dbReference type="ARBA" id="ARBA00049660"/>
    </source>
</evidence>